<feature type="region of interest" description="Disordered" evidence="1">
    <location>
        <begin position="1861"/>
        <end position="1987"/>
    </location>
</feature>
<evidence type="ECO:0000256" key="1">
    <source>
        <dbReference type="SAM" id="MobiDB-lite"/>
    </source>
</evidence>
<feature type="compositionally biased region" description="Basic and acidic residues" evidence="1">
    <location>
        <begin position="2048"/>
        <end position="2061"/>
    </location>
</feature>
<feature type="region of interest" description="Disordered" evidence="1">
    <location>
        <begin position="1392"/>
        <end position="1464"/>
    </location>
</feature>
<feature type="compositionally biased region" description="Low complexity" evidence="1">
    <location>
        <begin position="1741"/>
        <end position="1752"/>
    </location>
</feature>
<feature type="compositionally biased region" description="Gly residues" evidence="1">
    <location>
        <begin position="3003"/>
        <end position="3014"/>
    </location>
</feature>
<name>A0A086KZ97_TOXGO</name>
<dbReference type="VEuPathDB" id="ToxoDB:TGFOU_209500"/>
<feature type="compositionally biased region" description="Low complexity" evidence="1">
    <location>
        <begin position="76"/>
        <end position="90"/>
    </location>
</feature>
<feature type="compositionally biased region" description="Polar residues" evidence="1">
    <location>
        <begin position="1257"/>
        <end position="1266"/>
    </location>
</feature>
<feature type="region of interest" description="Disordered" evidence="1">
    <location>
        <begin position="2037"/>
        <end position="2061"/>
    </location>
</feature>
<sequence>MEKPDSFPTLASSIEWFSSTPQPVLALLSSSSDGSVKGSAEGDGGEEPNSFTSLAGHPSSDSWSDDRRTQTHASVSLPRFRFSSKSPSLSPVDSHDAPPSSSLRDGSGASSLKGNSPEDVSIFFGSSRVQTAESALGASSALRWTPEEASMAPVVGDTEEGALRPVACAIQVKKELETQERRANPLPNSASDQRASACTPPVAPYMCPFPSLSRDFTDGFVSASNHTDIAPLACAAHDLPSASPLGEVESTVGLLTKDEPPQCKRSSPNGGLSPLYEVDTSAPAHPRLPWISPTHPSVVASPPSSPVPEGLLRCRSPKTPLWLSPVSLPPSKRGVDKEEADAVKPDGQMNEGRLPASFSSSSTVGDCRGHMWDGVSAWQESQKRPASSRGDPDCTPSCSHSLSASCPPSVPLASLANPLAPPPLLSTVSELAALFEPSPGEEFFLDVSPATADLSAATLLPGSAFLESEFISSLSLSLPAIVSFLFSLFNGDPGLGILTPQAKFMAWRSLVYLSDLHEGKVASSPAAESGAGALGRGGYRAAAARGPFYRGQHAQPQAQPPPVSAQECVATSKGKRSVRHALVGERPAPMSAPAGQVASSGPTSSPHGAIQASGPAGPGPASAVAQPRGLFGRCLLPPSRPSVSEAKGEKKETAEAARGLDHFDFFKVPRTRLPGLPIANERDCAEAQESWKAAEELWAAARASTSAATSELASGAGPEFSSDTKRPRGCGPGGDSTTAVTGRSQVASVSTGSGNVAGNGGRRSSLPGEETSREVTGVSGASGSTHDDETVSCRLGQGARQHQHASAVGGGVCRKGGAEAQVGRSEVDRRRGEGDLSHFDEDKLRAAAHAERRTESVSQTPSSVATSSSPQGESFLHEQMHLLAQIGDEQQILGYEENFPRFVCGTIDRRWALQQRTVKVPLDKTLTAREALGTKKPGGADKESPTEGGGSKRKGAQSDETGERDKPGSLVLELQFEEIRYSAAKRMWPKNSVVLPEKLTPGLQVQVACYAKILERGDNSANVRKSRLGWKDDESRLVWRDGEVTKVLPASGEIYVRVQASYQDYKSMKYSVTDFVPPSLPIARPRDKLWRLRPPKAHATRDIYPGSCICMSITPSPSSGPASASARPVFYVDAVVHKVFYSSEESRECRRRCAKVRSEQGGVGSPKAGRIAPGVSTPAVKWPTETSQVPSVWTKRRPSEDQTKGASSGASSATTKQGNSSTEAAVSRGTRLQRSLLRSASRAGDSVAGNVSPVAPSPSSGTGQNRPRTRRATGATSEVGGRRDRGATGGGADQRKEGEKETTTRHDSGTSPASHVDEEPEGSECGDDESDLTVESLVHPMEGLRCPEGRTPVELHVVLLSGGTLTEDVCRVSGRQILKLPYDLHAHFDEFSPDISRHVPPDLLSDEDDEAASEKGASPPVSSPGTDGDVHGPMEETGNPRRSGALDAAGPTPLSLPEGPEAPKRARPLEIPRAAAQANAFMWVVPRALSHEVAYTAKGRTRTFSSDYFFPTQLAGAGPPHHSDHRGWHHGQSGTSGLFSLSPAPCLADPSRWDSRTKDRAKDWLDYPPFVICCFRFHPDSRYYRDHTQLVRYLQPELDVTALAKGTWKLKFPVYRPHPDDGDQLLVHPSGPAPDAYLCVDEQADKKAKVEAQDGERPVGLFRTDAVPASFGGTAKGEQQPEEALGGLLAGPSSGDSRRGMSSDGGQAYDSAGLKPRADDERVKEAAAVHGDNLRGAEQAESISGEGENSSNHQIGEEADERTAATVAVKKESAALGIGSANGPGVLSSSRGGAKRNREQLSEGDSTSELWKREEGKGEEQGFSTRESDTFTTNAHNAADITPAELENLRKCEGGTGLTVADDLAVNSGEGGDEDENEPHLPKRQKPGASFSFELERPVKGAICDNQLKQSKGWSKATEDRMACDGGRTRLQPLCSEETENKEKRQQGLVASDKDSGVGSDVGRESRDSGTEKHARGEKKGQEPDSWSVGDVKVRLWRLLANERERRRELARETLLDWEDYEGATAGWQLRAAAATGGVDVEGPGGPEIEKGEYGEGKGRRWRSERFTRGLEACGMRLVPGLGGREENGRGATEEGRRRKETDDTSDSTFLRSDPWQRDFTQGSTRSGHDSATAVDREGRARIDRNRSGLSFSDVARFLLRQQPVHRVEGKGVTSHSTSSAAGYDHLEQKKRRMSVASLPSSSSSFPCDGPGMPSYRCSGSDMPASHRGGDESHPATHSRRYGSAHDFDCFEQAGPSREGRQRGSRVVCQGGVRASRHLDVHPTPEGGANGDWSEAETSVWALPQRERLLEGLSEFEDALLRRDGTSALAQLLKASRRRFCAAREGPRSEARHPFHGGNDTHGNDECRREERIWGYGEGAPSHSGFSTPKGNAAFREPCLEGRRHNRFRDTLRDFEGAVQRQGCHRRAEGGSDPSGSGASTRRPSRSGGLCLDEDLWQVVRCPRQHQAGEHISEPDKSSRGFTTLFKRQGSETVASRDQCGNCQLLTASQWGGCPAGSPGEDKLPYQGSRRLRERDERAEDRRRVSSKGVETSPAFAAESDAYAEMEEDGDFSVPWRTQKEAISDFADEHSHVLRSRLCKGSDRMSGRERRTREAASAVLSSSEGACTGAADFSRIVLDRGFSAPSSVSFSPAPSRSRSFSPPSSGIRDSYHSAEMPVDPRFPQHTEAKREIADSGTVAKLAKIEEGGTVAHSQAKPVVTRGDARHIMASADGNNSGFSSTGRRHSPPHARRRARTPSSSGAGSSRRSSLTSAVDGQSVTSVRTSPALSAASLDGTVGGGGHATPPLSTGAGARRDAELHVTHSPQARSWKASGGCLPASVSENAPEGSGDNPGEDEAVTPERGGTVSRRASRKKPERPAGVPSMGTDVEWVSSQQVRGSEDGERHPDPCKRIDRSSPNKPGSSRRASREVSSPLPESANLDEDETALSGPGRRLRTLQSSGYSPASGEQVEQAKGPDAASGDGAPGRSGRRRPRASRAPPEGGKGGGVAGGSGDTEKQISTNTQSKRPRRVAAEGASRVWTGKQIDVESHGGARGEDEEEDMTGVERGGLAGRDSDEDFVP</sequence>
<feature type="compositionally biased region" description="Low complexity" evidence="1">
    <location>
        <begin position="2976"/>
        <end position="2988"/>
    </location>
</feature>
<feature type="region of interest" description="Disordered" evidence="1">
    <location>
        <begin position="2078"/>
        <end position="2147"/>
    </location>
</feature>
<feature type="compositionally biased region" description="Low complexity" evidence="1">
    <location>
        <begin position="2756"/>
        <end position="2769"/>
    </location>
</feature>
<feature type="compositionally biased region" description="Basic and acidic residues" evidence="1">
    <location>
        <begin position="825"/>
        <end position="855"/>
    </location>
</feature>
<evidence type="ECO:0000313" key="3">
    <source>
        <dbReference type="Proteomes" id="UP000028838"/>
    </source>
</evidence>
<feature type="compositionally biased region" description="Low complexity" evidence="1">
    <location>
        <begin position="1204"/>
        <end position="1218"/>
    </location>
</feature>
<feature type="region of interest" description="Disordered" evidence="1">
    <location>
        <begin position="2344"/>
        <end position="2366"/>
    </location>
</feature>
<feature type="region of interest" description="Disordered" evidence="1">
    <location>
        <begin position="257"/>
        <end position="279"/>
    </location>
</feature>
<feature type="compositionally biased region" description="Basic and acidic residues" evidence="1">
    <location>
        <begin position="2135"/>
        <end position="2147"/>
    </location>
</feature>
<evidence type="ECO:0000313" key="2">
    <source>
        <dbReference type="EMBL" id="KFG49715.1"/>
    </source>
</evidence>
<feature type="region of interest" description="Disordered" evidence="1">
    <location>
        <begin position="2514"/>
        <end position="2571"/>
    </location>
</feature>
<feature type="compositionally biased region" description="Basic and acidic residues" evidence="1">
    <location>
        <begin position="1810"/>
        <end position="1820"/>
    </location>
</feature>
<feature type="region of interest" description="Disordered" evidence="1">
    <location>
        <begin position="929"/>
        <end position="967"/>
    </location>
</feature>
<feature type="region of interest" description="Disordered" evidence="1">
    <location>
        <begin position="2600"/>
        <end position="2624"/>
    </location>
</feature>
<feature type="compositionally biased region" description="Polar residues" evidence="1">
    <location>
        <begin position="2732"/>
        <end position="2741"/>
    </location>
</feature>
<feature type="compositionally biased region" description="Low complexity" evidence="1">
    <location>
        <begin position="27"/>
        <end position="39"/>
    </location>
</feature>
<feature type="compositionally biased region" description="Low complexity" evidence="1">
    <location>
        <begin position="1232"/>
        <end position="1243"/>
    </location>
</feature>
<feature type="compositionally biased region" description="Basic and acidic residues" evidence="1">
    <location>
        <begin position="2084"/>
        <end position="2103"/>
    </location>
</feature>
<reference evidence="2 3" key="1">
    <citation type="submission" date="2014-07" db="EMBL/GenBank/DDBJ databases">
        <authorList>
            <person name="Sibley D."/>
            <person name="Venepally P."/>
            <person name="Karamycheva S."/>
            <person name="Hadjithomas M."/>
            <person name="Khan A."/>
            <person name="Brunk B."/>
            <person name="Roos D."/>
            <person name="Caler E."/>
            <person name="Lorenzi H."/>
        </authorList>
    </citation>
    <scope>NUCLEOTIDE SEQUENCE [LARGE SCALE GENOMIC DNA]</scope>
    <source>
        <strain evidence="2 3">FOU</strain>
    </source>
</reference>
<feature type="region of interest" description="Disordered" evidence="1">
    <location>
        <begin position="2644"/>
        <end position="3082"/>
    </location>
</feature>
<feature type="compositionally biased region" description="Polar residues" evidence="1">
    <location>
        <begin position="1822"/>
        <end position="1836"/>
    </location>
</feature>
<feature type="compositionally biased region" description="Basic residues" evidence="1">
    <location>
        <begin position="2742"/>
        <end position="2755"/>
    </location>
</feature>
<protein>
    <submittedName>
        <fullName evidence="2">Uncharacterized protein</fullName>
    </submittedName>
</protein>
<feature type="compositionally biased region" description="Basic and acidic residues" evidence="1">
    <location>
        <begin position="2531"/>
        <end position="2544"/>
    </location>
</feature>
<feature type="compositionally biased region" description="Acidic residues" evidence="1">
    <location>
        <begin position="2562"/>
        <end position="2571"/>
    </location>
</feature>
<feature type="compositionally biased region" description="Low complexity" evidence="1">
    <location>
        <begin position="1682"/>
        <end position="1695"/>
    </location>
</feature>
<accession>A0A086KZ97</accession>
<feature type="region of interest" description="Disordered" evidence="1">
    <location>
        <begin position="1156"/>
        <end position="1329"/>
    </location>
</feature>
<feature type="region of interest" description="Disordered" evidence="1">
    <location>
        <begin position="1670"/>
        <end position="1842"/>
    </location>
</feature>
<feature type="region of interest" description="Disordered" evidence="1">
    <location>
        <begin position="709"/>
        <end position="872"/>
    </location>
</feature>
<feature type="compositionally biased region" description="Low complexity" evidence="1">
    <location>
        <begin position="856"/>
        <end position="871"/>
    </location>
</feature>
<feature type="region of interest" description="Disordered" evidence="1">
    <location>
        <begin position="378"/>
        <end position="400"/>
    </location>
</feature>
<dbReference type="OrthoDB" id="331953at2759"/>
<feature type="compositionally biased region" description="Low complexity" evidence="1">
    <location>
        <begin position="100"/>
        <end position="112"/>
    </location>
</feature>
<proteinExistence type="predicted"/>
<feature type="compositionally biased region" description="Basic and acidic residues" evidence="1">
    <location>
        <begin position="1716"/>
        <end position="1735"/>
    </location>
</feature>
<feature type="compositionally biased region" description="Polar residues" evidence="1">
    <location>
        <begin position="2770"/>
        <end position="2787"/>
    </location>
</feature>
<gene>
    <name evidence="2" type="ORF">TGFOU_209500</name>
</gene>
<feature type="compositionally biased region" description="Low complexity" evidence="1">
    <location>
        <begin position="608"/>
        <end position="626"/>
    </location>
</feature>
<feature type="region of interest" description="Disordered" evidence="1">
    <location>
        <begin position="27"/>
        <end position="117"/>
    </location>
</feature>
<organism evidence="2 3">
    <name type="scientific">Toxoplasma gondii FOU</name>
    <dbReference type="NCBI Taxonomy" id="943167"/>
    <lineage>
        <taxon>Eukaryota</taxon>
        <taxon>Sar</taxon>
        <taxon>Alveolata</taxon>
        <taxon>Apicomplexa</taxon>
        <taxon>Conoidasida</taxon>
        <taxon>Coccidia</taxon>
        <taxon>Eucoccidiorida</taxon>
        <taxon>Eimeriorina</taxon>
        <taxon>Sarcocystidae</taxon>
        <taxon>Toxoplasma</taxon>
    </lineage>
</organism>
<feature type="region of interest" description="Disordered" evidence="1">
    <location>
        <begin position="135"/>
        <end position="157"/>
    </location>
</feature>
<feature type="compositionally biased region" description="Basic and acidic residues" evidence="1">
    <location>
        <begin position="2899"/>
        <end position="2917"/>
    </location>
</feature>
<feature type="region of interest" description="Disordered" evidence="1">
    <location>
        <begin position="2163"/>
        <end position="2267"/>
    </location>
</feature>
<comment type="caution">
    <text evidence="2">The sequence shown here is derived from an EMBL/GenBank/DDBJ whole genome shotgun (WGS) entry which is preliminary data.</text>
</comment>
<dbReference type="EMBL" id="AEYH02001546">
    <property type="protein sequence ID" value="KFG49715.1"/>
    <property type="molecule type" value="Genomic_DNA"/>
</dbReference>
<feature type="compositionally biased region" description="Basic and acidic residues" evidence="1">
    <location>
        <begin position="1293"/>
        <end position="1308"/>
    </location>
</feature>
<feature type="compositionally biased region" description="Basic and acidic residues" evidence="1">
    <location>
        <begin position="2682"/>
        <end position="2693"/>
    </location>
</feature>
<feature type="compositionally biased region" description="Basic and acidic residues" evidence="1">
    <location>
        <begin position="2600"/>
        <end position="2614"/>
    </location>
</feature>
<feature type="compositionally biased region" description="Low complexity" evidence="1">
    <location>
        <begin position="2195"/>
        <end position="2205"/>
    </location>
</feature>
<feature type="compositionally biased region" description="Low complexity" evidence="1">
    <location>
        <begin position="2644"/>
        <end position="2665"/>
    </location>
</feature>
<feature type="compositionally biased region" description="Acidic residues" evidence="1">
    <location>
        <begin position="1318"/>
        <end position="1329"/>
    </location>
</feature>
<feature type="compositionally biased region" description="Basic and acidic residues" evidence="1">
    <location>
        <begin position="3046"/>
        <end position="3056"/>
    </location>
</feature>
<feature type="region of interest" description="Disordered" evidence="1">
    <location>
        <begin position="177"/>
        <end position="197"/>
    </location>
</feature>
<feature type="region of interest" description="Disordered" evidence="1">
    <location>
        <begin position="551"/>
        <end position="626"/>
    </location>
</feature>
<feature type="compositionally biased region" description="Polar residues" evidence="1">
    <location>
        <begin position="597"/>
        <end position="606"/>
    </location>
</feature>
<dbReference type="Proteomes" id="UP000028838">
    <property type="component" value="Unassembled WGS sequence"/>
</dbReference>
<feature type="compositionally biased region" description="Polar residues" evidence="1">
    <location>
        <begin position="186"/>
        <end position="196"/>
    </location>
</feature>
<feature type="compositionally biased region" description="Polar residues" evidence="1">
    <location>
        <begin position="735"/>
        <end position="754"/>
    </location>
</feature>
<feature type="compositionally biased region" description="Basic and acidic residues" evidence="1">
    <location>
        <begin position="1939"/>
        <end position="1983"/>
    </location>
</feature>
<feature type="region of interest" description="Disordered" evidence="1">
    <location>
        <begin position="2419"/>
        <end position="2449"/>
    </location>
</feature>